<name>A0A8H7W5F9_9HELO</name>
<dbReference type="AlphaFoldDB" id="A0A8H7W5F9"/>
<sequence>MINFAAMKDKGKPTLMGVPQELRETIIIHAIAAEQADSPFANTPDNLQFPQQFDFSVDANGLRCHSMKSFSLLFVNKQVYNEAQPLVFRYSSVLLYVEVTHSARSVGFIPFVLDNIPNIVKANVREVAVKFGNVAVPLRPSLCPNREVPREVAARKYLLKVVSTVMNGFVQRKKLHIMAGINGAQAADLKILFKLLSVPDQTISLEEIYQLDGYVYFPLRLPFDNSSDETKQSEYQKLAKSVADEIGQYWFQKAAAPTLVEDVSAEADANALIWATIGVSGPEKYWRGESVAWARRRVWKRDPLPTPPSPAMAEWLKERE</sequence>
<dbReference type="OrthoDB" id="3527769at2759"/>
<dbReference type="EMBL" id="JAFJYH010000132">
    <property type="protein sequence ID" value="KAG4418301.1"/>
    <property type="molecule type" value="Genomic_DNA"/>
</dbReference>
<gene>
    <name evidence="1" type="ORF">IFR04_008577</name>
</gene>
<proteinExistence type="predicted"/>
<reference evidence="1" key="1">
    <citation type="submission" date="2021-02" db="EMBL/GenBank/DDBJ databases">
        <title>Genome sequence Cadophora malorum strain M34.</title>
        <authorList>
            <person name="Stefanovic E."/>
            <person name="Vu D."/>
            <person name="Scully C."/>
            <person name="Dijksterhuis J."/>
            <person name="Roader J."/>
            <person name="Houbraken J."/>
        </authorList>
    </citation>
    <scope>NUCLEOTIDE SEQUENCE</scope>
    <source>
        <strain evidence="1">M34</strain>
    </source>
</reference>
<organism evidence="1 2">
    <name type="scientific">Cadophora malorum</name>
    <dbReference type="NCBI Taxonomy" id="108018"/>
    <lineage>
        <taxon>Eukaryota</taxon>
        <taxon>Fungi</taxon>
        <taxon>Dikarya</taxon>
        <taxon>Ascomycota</taxon>
        <taxon>Pezizomycotina</taxon>
        <taxon>Leotiomycetes</taxon>
        <taxon>Helotiales</taxon>
        <taxon>Ploettnerulaceae</taxon>
        <taxon>Cadophora</taxon>
    </lineage>
</organism>
<keyword evidence="2" id="KW-1185">Reference proteome</keyword>
<evidence type="ECO:0000313" key="2">
    <source>
        <dbReference type="Proteomes" id="UP000664132"/>
    </source>
</evidence>
<dbReference type="Proteomes" id="UP000664132">
    <property type="component" value="Unassembled WGS sequence"/>
</dbReference>
<evidence type="ECO:0000313" key="1">
    <source>
        <dbReference type="EMBL" id="KAG4418301.1"/>
    </source>
</evidence>
<accession>A0A8H7W5F9</accession>
<comment type="caution">
    <text evidence="1">The sequence shown here is derived from an EMBL/GenBank/DDBJ whole genome shotgun (WGS) entry which is preliminary data.</text>
</comment>
<protein>
    <submittedName>
        <fullName evidence="1">Uncharacterized protein</fullName>
    </submittedName>
</protein>